<dbReference type="Proteomes" id="UP000017836">
    <property type="component" value="Unassembled WGS sequence"/>
</dbReference>
<keyword evidence="6" id="KW-1185">Reference proteome</keyword>
<evidence type="ECO:0000313" key="5">
    <source>
        <dbReference type="EMBL" id="ERN03136.1"/>
    </source>
</evidence>
<evidence type="ECO:0000259" key="4">
    <source>
        <dbReference type="PROSITE" id="PS51011"/>
    </source>
</evidence>
<proteinExistence type="predicted"/>
<feature type="compositionally biased region" description="Basic and acidic residues" evidence="2">
    <location>
        <begin position="245"/>
        <end position="255"/>
    </location>
</feature>
<sequence>MEAGDKDDSEKIEDFKGDLVNHAALIKSKALFLKKLEEFHKSSSTKLMIDIGGTILDLHVFYKEVTARGGLVQVIRDGKWTDVASMLGLAEKIPNPSFPLRKHYVDLLYHFERVYYSGTQGEVAEPPGRFLHHSPDRKTDVYQLFEDEQKSTVKGNYQNYTEDPSTFIGKTVTGEIKMRTEDGYIVTMTVGLEKLNGFLYFFRESGGEQMAIIPGLMGGVNSLSSSKPIEVTVKPHTNQRASSGVKRETVKKDPNAPKGARTCFQIFYGEECARLKETQVPVGNTRRMVADAWNSLSEHERQPYHEKSGHDRERYKQEMAAYMELQKSQAKSSVLIEGQQKEDDEVYIPCYDCPIQESKDGDRHVSVETQGHTNDRANPHHMVDEAELLNDRNRYPEIPENGFESMLFDDNILI</sequence>
<dbReference type="GO" id="GO:0003677">
    <property type="term" value="F:DNA binding"/>
    <property type="evidence" value="ECO:0000318"/>
    <property type="project" value="GO_Central"/>
</dbReference>
<dbReference type="KEGG" id="atr:18431272"/>
<dbReference type="InterPro" id="IPR045303">
    <property type="entry name" value="ARID_HMGB9-like"/>
</dbReference>
<dbReference type="SMART" id="SM00501">
    <property type="entry name" value="BRIGHT"/>
    <property type="match status" value="1"/>
</dbReference>
<feature type="DNA-binding region" description="HMG box" evidence="1">
    <location>
        <begin position="257"/>
        <end position="323"/>
    </location>
</feature>
<gene>
    <name evidence="5" type="ORF">AMTR_s00003p00094370</name>
</gene>
<dbReference type="GO" id="GO:0005634">
    <property type="term" value="C:nucleus"/>
    <property type="evidence" value="ECO:0000318"/>
    <property type="project" value="GO_Central"/>
</dbReference>
<dbReference type="SMART" id="SM00398">
    <property type="entry name" value="HMG"/>
    <property type="match status" value="1"/>
</dbReference>
<evidence type="ECO:0008006" key="7">
    <source>
        <dbReference type="Google" id="ProtNLM"/>
    </source>
</evidence>
<dbReference type="SMART" id="SM01014">
    <property type="entry name" value="ARID"/>
    <property type="match status" value="1"/>
</dbReference>
<dbReference type="Pfam" id="PF01388">
    <property type="entry name" value="ARID"/>
    <property type="match status" value="1"/>
</dbReference>
<dbReference type="CDD" id="cd16872">
    <property type="entry name" value="ARID_HMGB9-like"/>
    <property type="match status" value="1"/>
</dbReference>
<feature type="region of interest" description="Disordered" evidence="2">
    <location>
        <begin position="235"/>
        <end position="256"/>
    </location>
</feature>
<dbReference type="STRING" id="13333.W1P695"/>
<dbReference type="HOGENOM" id="CLU_667947_0_0_1"/>
<keyword evidence="1" id="KW-0539">Nucleus</keyword>
<dbReference type="InterPro" id="IPR009071">
    <property type="entry name" value="HMG_box_dom"/>
</dbReference>
<dbReference type="OrthoDB" id="1919336at2759"/>
<protein>
    <recommendedName>
        <fullName evidence="7">HMG box domain-containing protein</fullName>
    </recommendedName>
</protein>
<name>W1P695_AMBTC</name>
<dbReference type="Gene3D" id="1.10.150.60">
    <property type="entry name" value="ARID DNA-binding domain"/>
    <property type="match status" value="1"/>
</dbReference>
<dbReference type="InterPro" id="IPR036910">
    <property type="entry name" value="HMG_box_dom_sf"/>
</dbReference>
<dbReference type="eggNOG" id="KOG2744">
    <property type="taxonomic scope" value="Eukaryota"/>
</dbReference>
<dbReference type="PROSITE" id="PS51011">
    <property type="entry name" value="ARID"/>
    <property type="match status" value="1"/>
</dbReference>
<accession>W1P695</accession>
<dbReference type="PROSITE" id="PS50118">
    <property type="entry name" value="HMG_BOX_2"/>
    <property type="match status" value="1"/>
</dbReference>
<dbReference type="InterPro" id="IPR036431">
    <property type="entry name" value="ARID_dom_sf"/>
</dbReference>
<dbReference type="OMA" id="MAAYMEL"/>
<dbReference type="PANTHER" id="PTHR46691">
    <property type="entry name" value="HIGH MOBILITY GROUP B PROTEIN 9"/>
    <property type="match status" value="1"/>
</dbReference>
<feature type="domain" description="ARID" evidence="4">
    <location>
        <begin position="26"/>
        <end position="116"/>
    </location>
</feature>
<evidence type="ECO:0000256" key="1">
    <source>
        <dbReference type="PROSITE-ProRule" id="PRU00267"/>
    </source>
</evidence>
<evidence type="ECO:0000256" key="2">
    <source>
        <dbReference type="SAM" id="MobiDB-lite"/>
    </source>
</evidence>
<dbReference type="AlphaFoldDB" id="W1P695"/>
<dbReference type="PANTHER" id="PTHR46691:SF3">
    <property type="entry name" value="HIGH MOBILITY GROUP B PROTEIN 15"/>
    <property type="match status" value="1"/>
</dbReference>
<reference evidence="6" key="1">
    <citation type="journal article" date="2013" name="Science">
        <title>The Amborella genome and the evolution of flowering plants.</title>
        <authorList>
            <consortium name="Amborella Genome Project"/>
        </authorList>
    </citation>
    <scope>NUCLEOTIDE SEQUENCE [LARGE SCALE GENOMIC DNA]</scope>
</reference>
<dbReference type="EMBL" id="KI394358">
    <property type="protein sequence ID" value="ERN03136.1"/>
    <property type="molecule type" value="Genomic_DNA"/>
</dbReference>
<dbReference type="Pfam" id="PF09011">
    <property type="entry name" value="HMG_box_2"/>
    <property type="match status" value="1"/>
</dbReference>
<feature type="domain" description="HMG box" evidence="3">
    <location>
        <begin position="257"/>
        <end position="323"/>
    </location>
</feature>
<dbReference type="InterPro" id="IPR001606">
    <property type="entry name" value="ARID_dom"/>
</dbReference>
<organism evidence="5 6">
    <name type="scientific">Amborella trichopoda</name>
    <dbReference type="NCBI Taxonomy" id="13333"/>
    <lineage>
        <taxon>Eukaryota</taxon>
        <taxon>Viridiplantae</taxon>
        <taxon>Streptophyta</taxon>
        <taxon>Embryophyta</taxon>
        <taxon>Tracheophyta</taxon>
        <taxon>Spermatophyta</taxon>
        <taxon>Magnoliopsida</taxon>
        <taxon>Amborellales</taxon>
        <taxon>Amborellaceae</taxon>
        <taxon>Amborella</taxon>
    </lineage>
</organism>
<evidence type="ECO:0000259" key="3">
    <source>
        <dbReference type="PROSITE" id="PS50118"/>
    </source>
</evidence>
<dbReference type="SUPFAM" id="SSF46774">
    <property type="entry name" value="ARID-like"/>
    <property type="match status" value="1"/>
</dbReference>
<dbReference type="Gramene" id="ERN03136">
    <property type="protein sequence ID" value="ERN03136"/>
    <property type="gene ID" value="AMTR_s00003p00094370"/>
</dbReference>
<dbReference type="Gene3D" id="1.10.30.10">
    <property type="entry name" value="High mobility group box domain"/>
    <property type="match status" value="1"/>
</dbReference>
<evidence type="ECO:0000313" key="6">
    <source>
        <dbReference type="Proteomes" id="UP000017836"/>
    </source>
</evidence>
<dbReference type="SUPFAM" id="SSF47095">
    <property type="entry name" value="HMG-box"/>
    <property type="match status" value="1"/>
</dbReference>
<keyword evidence="1" id="KW-0238">DNA-binding</keyword>